<keyword evidence="1" id="KW-0732">Signal</keyword>
<dbReference type="AlphaFoldDB" id="A0A6A5VHE8"/>
<keyword evidence="3" id="KW-1185">Reference proteome</keyword>
<sequence length="256" mass="27606">MYTILAFTTLLAAALAAPTKQARQQDEGAVVQLFDNTVNLQQASVVDISQGEVPFTRIFGGDMIDRKTGKLMATNFDRFSGGTNIDCIVFDDAVRHGPSIQSFGNFDKSNTHIDFGGRKNVANLKIKCERRPTNQARDNHLTVEMNVANDFTGYNAQVTVLKNGGAVTYGELLSGSVIDDGYQTTATSVNVVGGSGFSCDITDYHGNPIASLNDRHTFGDFDGNKNIAVPTNIRDYHVACTSVIPGPTVSNGTWKN</sequence>
<dbReference type="Proteomes" id="UP000800036">
    <property type="component" value="Unassembled WGS sequence"/>
</dbReference>
<evidence type="ECO:0000313" key="3">
    <source>
        <dbReference type="Proteomes" id="UP000800036"/>
    </source>
</evidence>
<accession>A0A6A5VHE8</accession>
<name>A0A6A5VHE8_9PLEO</name>
<dbReference type="EMBL" id="ML976685">
    <property type="protein sequence ID" value="KAF1972727.1"/>
    <property type="molecule type" value="Genomic_DNA"/>
</dbReference>
<protein>
    <submittedName>
        <fullName evidence="2">Uncharacterized protein</fullName>
    </submittedName>
</protein>
<feature type="signal peptide" evidence="1">
    <location>
        <begin position="1"/>
        <end position="16"/>
    </location>
</feature>
<organism evidence="2 3">
    <name type="scientific">Bimuria novae-zelandiae CBS 107.79</name>
    <dbReference type="NCBI Taxonomy" id="1447943"/>
    <lineage>
        <taxon>Eukaryota</taxon>
        <taxon>Fungi</taxon>
        <taxon>Dikarya</taxon>
        <taxon>Ascomycota</taxon>
        <taxon>Pezizomycotina</taxon>
        <taxon>Dothideomycetes</taxon>
        <taxon>Pleosporomycetidae</taxon>
        <taxon>Pleosporales</taxon>
        <taxon>Massarineae</taxon>
        <taxon>Didymosphaeriaceae</taxon>
        <taxon>Bimuria</taxon>
    </lineage>
</organism>
<evidence type="ECO:0000256" key="1">
    <source>
        <dbReference type="SAM" id="SignalP"/>
    </source>
</evidence>
<proteinExistence type="predicted"/>
<reference evidence="2" key="1">
    <citation type="journal article" date="2020" name="Stud. Mycol.">
        <title>101 Dothideomycetes genomes: a test case for predicting lifestyles and emergence of pathogens.</title>
        <authorList>
            <person name="Haridas S."/>
            <person name="Albert R."/>
            <person name="Binder M."/>
            <person name="Bloem J."/>
            <person name="Labutti K."/>
            <person name="Salamov A."/>
            <person name="Andreopoulos B."/>
            <person name="Baker S."/>
            <person name="Barry K."/>
            <person name="Bills G."/>
            <person name="Bluhm B."/>
            <person name="Cannon C."/>
            <person name="Castanera R."/>
            <person name="Culley D."/>
            <person name="Daum C."/>
            <person name="Ezra D."/>
            <person name="Gonzalez J."/>
            <person name="Henrissat B."/>
            <person name="Kuo A."/>
            <person name="Liang C."/>
            <person name="Lipzen A."/>
            <person name="Lutzoni F."/>
            <person name="Magnuson J."/>
            <person name="Mondo S."/>
            <person name="Nolan M."/>
            <person name="Ohm R."/>
            <person name="Pangilinan J."/>
            <person name="Park H.-J."/>
            <person name="Ramirez L."/>
            <person name="Alfaro M."/>
            <person name="Sun H."/>
            <person name="Tritt A."/>
            <person name="Yoshinaga Y."/>
            <person name="Zwiers L.-H."/>
            <person name="Turgeon B."/>
            <person name="Goodwin S."/>
            <person name="Spatafora J."/>
            <person name="Crous P."/>
            <person name="Grigoriev I."/>
        </authorList>
    </citation>
    <scope>NUCLEOTIDE SEQUENCE</scope>
    <source>
        <strain evidence="2">CBS 107.79</strain>
    </source>
</reference>
<evidence type="ECO:0000313" key="2">
    <source>
        <dbReference type="EMBL" id="KAF1972727.1"/>
    </source>
</evidence>
<feature type="chain" id="PRO_5025369597" evidence="1">
    <location>
        <begin position="17"/>
        <end position="256"/>
    </location>
</feature>
<gene>
    <name evidence="2" type="ORF">BU23DRAFT_643471</name>
</gene>